<keyword evidence="2" id="KW-0488">Methylation</keyword>
<sequence>MALQACEVYLVGLFEDTSLCATHARRVTVMPRDIQLVRCIRGERAEEGVTPPEAAQLTSKALSEPPIWSEKWLQQAAFLDFAAGAGSPTSE</sequence>
<proteinExistence type="inferred from homology"/>
<reference evidence="4 5" key="1">
    <citation type="submission" date="2023-05" db="EMBL/GenBank/DDBJ databases">
        <title>B98-5 Cell Line De Novo Hybrid Assembly: An Optical Mapping Approach.</title>
        <authorList>
            <person name="Kananen K."/>
            <person name="Auerbach J.A."/>
            <person name="Kautto E."/>
            <person name="Blachly J.S."/>
        </authorList>
    </citation>
    <scope>NUCLEOTIDE SEQUENCE [LARGE SCALE GENOMIC DNA]</scope>
    <source>
        <strain evidence="4">B95-8</strain>
        <tissue evidence="4">Cell line</tissue>
    </source>
</reference>
<dbReference type="Proteomes" id="UP001266305">
    <property type="component" value="Unassembled WGS sequence"/>
</dbReference>
<evidence type="ECO:0000313" key="5">
    <source>
        <dbReference type="Proteomes" id="UP001266305"/>
    </source>
</evidence>
<evidence type="ECO:0000256" key="2">
    <source>
        <dbReference type="ARBA" id="ARBA00022481"/>
    </source>
</evidence>
<comment type="similarity">
    <text evidence="1">Belongs to the histone H3 family.</text>
</comment>
<evidence type="ECO:0000256" key="1">
    <source>
        <dbReference type="ARBA" id="ARBA00010343"/>
    </source>
</evidence>
<dbReference type="Gene3D" id="1.10.20.10">
    <property type="entry name" value="Histone, subunit A"/>
    <property type="match status" value="1"/>
</dbReference>
<gene>
    <name evidence="4" type="ORF">P7K49_035312</name>
</gene>
<dbReference type="InterPro" id="IPR007125">
    <property type="entry name" value="H2A/H2B/H3"/>
</dbReference>
<dbReference type="Pfam" id="PF00125">
    <property type="entry name" value="Histone"/>
    <property type="match status" value="1"/>
</dbReference>
<comment type="caution">
    <text evidence="4">The sequence shown here is derived from an EMBL/GenBank/DDBJ whole genome shotgun (WGS) entry which is preliminary data.</text>
</comment>
<dbReference type="PRINTS" id="PR00622">
    <property type="entry name" value="HISTONEH3"/>
</dbReference>
<evidence type="ECO:0000313" key="4">
    <source>
        <dbReference type="EMBL" id="KAK2085887.1"/>
    </source>
</evidence>
<dbReference type="PANTHER" id="PTHR11426">
    <property type="entry name" value="HISTONE H3"/>
    <property type="match status" value="1"/>
</dbReference>
<protein>
    <recommendedName>
        <fullName evidence="3">Core Histone H2A/H2B/H3 domain-containing protein</fullName>
    </recommendedName>
</protein>
<dbReference type="InterPro" id="IPR009072">
    <property type="entry name" value="Histone-fold"/>
</dbReference>
<feature type="domain" description="Core Histone H2A/H2B/H3" evidence="3">
    <location>
        <begin position="4"/>
        <end position="40"/>
    </location>
</feature>
<keyword evidence="5" id="KW-1185">Reference proteome</keyword>
<dbReference type="EMBL" id="JASSZA010000020">
    <property type="protein sequence ID" value="KAK2085887.1"/>
    <property type="molecule type" value="Genomic_DNA"/>
</dbReference>
<dbReference type="SMART" id="SM00428">
    <property type="entry name" value="H3"/>
    <property type="match status" value="1"/>
</dbReference>
<evidence type="ECO:0000259" key="3">
    <source>
        <dbReference type="Pfam" id="PF00125"/>
    </source>
</evidence>
<organism evidence="4 5">
    <name type="scientific">Saguinus oedipus</name>
    <name type="common">Cotton-top tamarin</name>
    <name type="synonym">Oedipomidas oedipus</name>
    <dbReference type="NCBI Taxonomy" id="9490"/>
    <lineage>
        <taxon>Eukaryota</taxon>
        <taxon>Metazoa</taxon>
        <taxon>Chordata</taxon>
        <taxon>Craniata</taxon>
        <taxon>Vertebrata</taxon>
        <taxon>Euteleostomi</taxon>
        <taxon>Mammalia</taxon>
        <taxon>Eutheria</taxon>
        <taxon>Euarchontoglires</taxon>
        <taxon>Primates</taxon>
        <taxon>Haplorrhini</taxon>
        <taxon>Platyrrhini</taxon>
        <taxon>Cebidae</taxon>
        <taxon>Callitrichinae</taxon>
        <taxon>Saguinus</taxon>
    </lineage>
</organism>
<dbReference type="SUPFAM" id="SSF47113">
    <property type="entry name" value="Histone-fold"/>
    <property type="match status" value="1"/>
</dbReference>
<name>A0ABQ9TM85_SAGOE</name>
<dbReference type="InterPro" id="IPR000164">
    <property type="entry name" value="Histone_H3/CENP-A"/>
</dbReference>
<accession>A0ABQ9TM85</accession>